<comment type="caution">
    <text evidence="2">The sequence shown here is derived from an EMBL/GenBank/DDBJ whole genome shotgun (WGS) entry which is preliminary data.</text>
</comment>
<sequence>MRRAREKEQQTSEALPRHDEETRDEETRDEETCELDPITWDALVEAMRKHGVTDDVMGKVCHDALRAINATPVAERDRLNAEAEANSAEQMPAGPQRLAGSPQRLLPRPRFDDGLGDVRRHRHEVGLQGRKTGRVTVDPAHSFASWPGTSDVQGGQGGIHADDLDSAVGQETGEHARAAADVQHPACRELLRHPKVGTEIAAVGVERVMDRGEPWMRETVVGRGGGGRKGCATAVGGRMWCATACPARAAWCA</sequence>
<feature type="region of interest" description="Disordered" evidence="1">
    <location>
        <begin position="83"/>
        <end position="116"/>
    </location>
</feature>
<feature type="compositionally biased region" description="Acidic residues" evidence="1">
    <location>
        <begin position="22"/>
        <end position="33"/>
    </location>
</feature>
<accession>A0ABN1Z2S5</accession>
<keyword evidence="3" id="KW-1185">Reference proteome</keyword>
<evidence type="ECO:0000313" key="3">
    <source>
        <dbReference type="Proteomes" id="UP001500973"/>
    </source>
</evidence>
<organism evidence="2 3">
    <name type="scientific">Streptomyces thermospinosisporus</name>
    <dbReference type="NCBI Taxonomy" id="161482"/>
    <lineage>
        <taxon>Bacteria</taxon>
        <taxon>Bacillati</taxon>
        <taxon>Actinomycetota</taxon>
        <taxon>Actinomycetes</taxon>
        <taxon>Kitasatosporales</taxon>
        <taxon>Streptomycetaceae</taxon>
        <taxon>Streptomyces</taxon>
    </lineage>
</organism>
<dbReference type="EMBL" id="BAAAIZ010000065">
    <property type="protein sequence ID" value="GAA1428751.1"/>
    <property type="molecule type" value="Genomic_DNA"/>
</dbReference>
<reference evidence="2 3" key="1">
    <citation type="journal article" date="2019" name="Int. J. Syst. Evol. Microbiol.">
        <title>The Global Catalogue of Microorganisms (GCM) 10K type strain sequencing project: providing services to taxonomists for standard genome sequencing and annotation.</title>
        <authorList>
            <consortium name="The Broad Institute Genomics Platform"/>
            <consortium name="The Broad Institute Genome Sequencing Center for Infectious Disease"/>
            <person name="Wu L."/>
            <person name="Ma J."/>
        </authorList>
    </citation>
    <scope>NUCLEOTIDE SEQUENCE [LARGE SCALE GENOMIC DNA]</scope>
    <source>
        <strain evidence="2 3">JCM 11756</strain>
    </source>
</reference>
<proteinExistence type="predicted"/>
<feature type="compositionally biased region" description="Basic and acidic residues" evidence="1">
    <location>
        <begin position="1"/>
        <end position="21"/>
    </location>
</feature>
<gene>
    <name evidence="2" type="ORF">GCM10009601_42610</name>
</gene>
<feature type="region of interest" description="Disordered" evidence="1">
    <location>
        <begin position="1"/>
        <end position="33"/>
    </location>
</feature>
<dbReference type="Proteomes" id="UP001500973">
    <property type="component" value="Unassembled WGS sequence"/>
</dbReference>
<name>A0ABN1Z2S5_9ACTN</name>
<evidence type="ECO:0000313" key="2">
    <source>
        <dbReference type="EMBL" id="GAA1428751.1"/>
    </source>
</evidence>
<protein>
    <submittedName>
        <fullName evidence="2">Uncharacterized protein</fullName>
    </submittedName>
</protein>
<evidence type="ECO:0000256" key="1">
    <source>
        <dbReference type="SAM" id="MobiDB-lite"/>
    </source>
</evidence>